<dbReference type="SUPFAM" id="SSF51730">
    <property type="entry name" value="FAD-linked oxidoreductase"/>
    <property type="match status" value="1"/>
</dbReference>
<evidence type="ECO:0000256" key="2">
    <source>
        <dbReference type="ARBA" id="ARBA00012695"/>
    </source>
</evidence>
<comment type="caution">
    <text evidence="12">The sequence shown here is derived from an EMBL/GenBank/DDBJ whole genome shotgun (WGS) entry which is preliminary data.</text>
</comment>
<dbReference type="Pfam" id="PF01619">
    <property type="entry name" value="Pro_dh"/>
    <property type="match status" value="1"/>
</dbReference>
<evidence type="ECO:0000256" key="1">
    <source>
        <dbReference type="ARBA" id="ARBA00004739"/>
    </source>
</evidence>
<name>A0A433RPW3_9BACL</name>
<dbReference type="OrthoDB" id="9773461at2"/>
<evidence type="ECO:0000313" key="13">
    <source>
        <dbReference type="Proteomes" id="UP000288623"/>
    </source>
</evidence>
<evidence type="ECO:0000256" key="6">
    <source>
        <dbReference type="ARBA" id="ARBA00023002"/>
    </source>
</evidence>
<feature type="binding site" evidence="9">
    <location>
        <position position="285"/>
    </location>
    <ligand>
        <name>substrate</name>
    </ligand>
</feature>
<feature type="binding site" evidence="10">
    <location>
        <begin position="184"/>
        <end position="186"/>
    </location>
    <ligand>
        <name>FAD</name>
        <dbReference type="ChEBI" id="CHEBI:57692"/>
    </ligand>
</feature>
<evidence type="ECO:0000256" key="9">
    <source>
        <dbReference type="PIRSR" id="PIRSR000196-1"/>
    </source>
</evidence>
<dbReference type="InterPro" id="IPR002872">
    <property type="entry name" value="Proline_DH_dom"/>
</dbReference>
<dbReference type="Proteomes" id="UP000288623">
    <property type="component" value="Unassembled WGS sequence"/>
</dbReference>
<dbReference type="GO" id="GO:0000166">
    <property type="term" value="F:nucleotide binding"/>
    <property type="evidence" value="ECO:0007669"/>
    <property type="project" value="UniProtKB-KW"/>
</dbReference>
<dbReference type="InterPro" id="IPR029041">
    <property type="entry name" value="FAD-linked_oxidoreductase-like"/>
</dbReference>
<dbReference type="GO" id="GO:0010133">
    <property type="term" value="P:L-proline catabolic process to L-glutamate"/>
    <property type="evidence" value="ECO:0007669"/>
    <property type="project" value="UniProtKB-UniPathway"/>
</dbReference>
<feature type="binding site" evidence="9">
    <location>
        <position position="98"/>
    </location>
    <ligand>
        <name>substrate</name>
    </ligand>
</feature>
<dbReference type="PANTHER" id="PTHR13914:SF0">
    <property type="entry name" value="PROLINE DEHYDROGENASE 1, MITOCHONDRIAL"/>
    <property type="match status" value="1"/>
</dbReference>
<keyword evidence="7" id="KW-0642">Proline metabolism</keyword>
<evidence type="ECO:0000259" key="11">
    <source>
        <dbReference type="Pfam" id="PF01619"/>
    </source>
</evidence>
<keyword evidence="3" id="KW-0285">Flavoprotein</keyword>
<reference evidence="12 13" key="1">
    <citation type="submission" date="2014-11" db="EMBL/GenBank/DDBJ databases">
        <title>Genome sequence and analysis of novel Kurthia sp.</title>
        <authorList>
            <person name="Lawson J.N."/>
            <person name="Gonzalez J.E."/>
            <person name="Rinauldi L."/>
            <person name="Xuan Z."/>
            <person name="Firman A."/>
            <person name="Shaddox L."/>
            <person name="Trudeau A."/>
            <person name="Shah S."/>
            <person name="Reiman D."/>
        </authorList>
    </citation>
    <scope>NUCLEOTIDE SEQUENCE [LARGE SCALE GENOMIC DNA]</scope>
    <source>
        <strain evidence="12 13">3B1D</strain>
    </source>
</reference>
<dbReference type="Gene3D" id="3.20.20.220">
    <property type="match status" value="1"/>
</dbReference>
<feature type="binding site" evidence="9">
    <location>
        <position position="286"/>
    </location>
    <ligand>
        <name>substrate</name>
    </ligand>
</feature>
<evidence type="ECO:0000313" key="12">
    <source>
        <dbReference type="EMBL" id="RUS52446.1"/>
    </source>
</evidence>
<dbReference type="InterPro" id="IPR008219">
    <property type="entry name" value="PRODH_bac_arc"/>
</dbReference>
<feature type="binding site" evidence="10">
    <location>
        <position position="162"/>
    </location>
    <ligand>
        <name>FAD</name>
        <dbReference type="ChEBI" id="CHEBI:57692"/>
    </ligand>
</feature>
<evidence type="ECO:0000256" key="5">
    <source>
        <dbReference type="ARBA" id="ARBA00022827"/>
    </source>
</evidence>
<dbReference type="GO" id="GO:0004657">
    <property type="term" value="F:proline dehydrogenase activity"/>
    <property type="evidence" value="ECO:0007669"/>
    <property type="project" value="UniProtKB-EC"/>
</dbReference>
<proteinExistence type="predicted"/>
<comment type="cofactor">
    <cofactor evidence="10">
        <name>FAD</name>
        <dbReference type="ChEBI" id="CHEBI:57692"/>
    </cofactor>
    <text evidence="10">Binds 1 FAD per subunit.</text>
</comment>
<evidence type="ECO:0000256" key="10">
    <source>
        <dbReference type="PIRSR" id="PIRSR000196-2"/>
    </source>
</evidence>
<feature type="binding site" evidence="10">
    <location>
        <position position="198"/>
    </location>
    <ligand>
        <name>FAD</name>
        <dbReference type="ChEBI" id="CHEBI:57692"/>
    </ligand>
</feature>
<evidence type="ECO:0000256" key="4">
    <source>
        <dbReference type="ARBA" id="ARBA00022741"/>
    </source>
</evidence>
<keyword evidence="5 10" id="KW-0274">FAD</keyword>
<comment type="pathway">
    <text evidence="1">Amino-acid degradation; L-proline degradation into L-glutamate; L-glutamate from L-proline: step 1/2.</text>
</comment>
<evidence type="ECO:0000256" key="8">
    <source>
        <dbReference type="ARBA" id="ARBA00048779"/>
    </source>
</evidence>
<dbReference type="RefSeq" id="WP_126991778.1">
    <property type="nucleotide sequence ID" value="NZ_JTFC01000042.1"/>
</dbReference>
<dbReference type="UniPathway" id="UPA00261">
    <property type="reaction ID" value="UER00373"/>
</dbReference>
<protein>
    <recommendedName>
        <fullName evidence="2">proline dehydrogenase</fullName>
        <ecNumber evidence="2">1.5.5.2</ecNumber>
    </recommendedName>
</protein>
<organism evidence="12 13">
    <name type="scientific">Candidatus Kurthia intestinigallinarum</name>
    <dbReference type="NCBI Taxonomy" id="1562256"/>
    <lineage>
        <taxon>Bacteria</taxon>
        <taxon>Bacillati</taxon>
        <taxon>Bacillota</taxon>
        <taxon>Bacilli</taxon>
        <taxon>Bacillales</taxon>
        <taxon>Caryophanaceae</taxon>
        <taxon>Kurthia</taxon>
    </lineage>
</organism>
<dbReference type="AlphaFoldDB" id="A0A433RPW3"/>
<dbReference type="PIRSF" id="PIRSF000196">
    <property type="entry name" value="Pro_dehydrog"/>
    <property type="match status" value="1"/>
</dbReference>
<dbReference type="InterPro" id="IPR015659">
    <property type="entry name" value="Proline_oxidase"/>
</dbReference>
<comment type="catalytic activity">
    <reaction evidence="8">
        <text>L-proline + a quinone = (S)-1-pyrroline-5-carboxylate + a quinol + H(+)</text>
        <dbReference type="Rhea" id="RHEA:23784"/>
        <dbReference type="ChEBI" id="CHEBI:15378"/>
        <dbReference type="ChEBI" id="CHEBI:17388"/>
        <dbReference type="ChEBI" id="CHEBI:24646"/>
        <dbReference type="ChEBI" id="CHEBI:60039"/>
        <dbReference type="ChEBI" id="CHEBI:132124"/>
        <dbReference type="EC" id="1.5.5.2"/>
    </reaction>
</comment>
<keyword evidence="4 10" id="KW-0547">Nucleotide-binding</keyword>
<evidence type="ECO:0000256" key="3">
    <source>
        <dbReference type="ARBA" id="ARBA00022630"/>
    </source>
</evidence>
<sequence>MAELLKNFFLTLSNSRTLNAGAQKFGLKLGAQSVVAGTNIDEAIETIRHLNEQGIEATIDNLGEFVHDRAEATAAKEQILAVVEAIHVSGVQSHISIKPSQVGLDIDYDFCLENVLEIAEKAYEYGIFINLDQENYSRLHPTFSILEAVHAKYPGIVGTVIQAYFHEAMDNLEKYSDYRLRIVKGAYKEPADVAYTDKADIDANYVKLLEYSLLHAKYTSVATHDHTIIAHIKKFVKEHDISNDKFEFQMLYGFRSDMQKELAKEGYHFTTYVPFGEDWYGYFMRRLAERPQNLALVTKQVFNKKTNTLLGLAAGAFLIGRLSKR</sequence>
<dbReference type="EC" id="1.5.5.2" evidence="2"/>
<feature type="binding site" evidence="10">
    <location>
        <begin position="223"/>
        <end position="224"/>
    </location>
    <ligand>
        <name>FAD</name>
        <dbReference type="ChEBI" id="CHEBI:57692"/>
    </ligand>
</feature>
<gene>
    <name evidence="12" type="ORF">QI30_16915</name>
</gene>
<evidence type="ECO:0000256" key="7">
    <source>
        <dbReference type="ARBA" id="ARBA00023062"/>
    </source>
</evidence>
<dbReference type="PANTHER" id="PTHR13914">
    <property type="entry name" value="PROLINE OXIDASE"/>
    <property type="match status" value="1"/>
</dbReference>
<keyword evidence="13" id="KW-1185">Reference proteome</keyword>
<keyword evidence="6" id="KW-0560">Oxidoreductase</keyword>
<accession>A0A433RPW3</accession>
<feature type="domain" description="Proline dehydrogenase" evidence="11">
    <location>
        <begin position="43"/>
        <end position="293"/>
    </location>
</feature>
<dbReference type="EMBL" id="JTFC01000042">
    <property type="protein sequence ID" value="RUS52446.1"/>
    <property type="molecule type" value="Genomic_DNA"/>
</dbReference>